<sequence>MAESAKHTLMGGKLHVYKRENSDVWQCSTYLGGKNRRISTKETSLAKAKDFAEDWYLELFGKHRRGEIKDEKTFKHAADQFLREYEIITEGHRNKEYVKGHSRRLKAHLIPFFGEMGLSEITAGQLQEYRIHRLEKSTERWGRPPARNTIHQEIVTLRQTLKVALRHNWLDHLPDFSEPYRSSGKISHRAWFSPEEYKTLYEATRARAKSPLRKRYKWESEQLHDYVLFMANTGLRPDEAMRLEYRDVVIVDDVATGETILEISVRGKRGVGYCKSMPGAVKPFERLVKRNNPQKTDVLFPKTHRQLFNTILDELSLKFDREGNRRTAYSLRHTYICMRLMEGADIYQIAKNCRTSVEMIEKYYASHIKNMLDASAINVRRSKTGKQAEKDFQSILDEDGQSI</sequence>
<evidence type="ECO:0000259" key="7">
    <source>
        <dbReference type="PROSITE" id="PS51900"/>
    </source>
</evidence>
<evidence type="ECO:0000256" key="4">
    <source>
        <dbReference type="ARBA" id="ARBA00023172"/>
    </source>
</evidence>
<feature type="domain" description="Core-binding (CB)" evidence="7">
    <location>
        <begin position="72"/>
        <end position="165"/>
    </location>
</feature>
<feature type="domain" description="Tyr recombinase" evidence="6">
    <location>
        <begin position="187"/>
        <end position="377"/>
    </location>
</feature>
<keyword evidence="9" id="KW-1185">Reference proteome</keyword>
<dbReference type="GO" id="GO:0006310">
    <property type="term" value="P:DNA recombination"/>
    <property type="evidence" value="ECO:0007669"/>
    <property type="project" value="UniProtKB-KW"/>
</dbReference>
<dbReference type="KEGG" id="mai:MICA_1779"/>
<dbReference type="AlphaFoldDB" id="G2KSU6"/>
<proteinExistence type="inferred from homology"/>
<dbReference type="InterPro" id="IPR002104">
    <property type="entry name" value="Integrase_catalytic"/>
</dbReference>
<dbReference type="GO" id="GO:0015074">
    <property type="term" value="P:DNA integration"/>
    <property type="evidence" value="ECO:0007669"/>
    <property type="project" value="UniProtKB-KW"/>
</dbReference>
<evidence type="ECO:0000313" key="8">
    <source>
        <dbReference type="EMBL" id="AEP10091.1"/>
    </source>
</evidence>
<gene>
    <name evidence="8" type="ordered locus">MICA_1779</name>
</gene>
<evidence type="ECO:0000259" key="6">
    <source>
        <dbReference type="PROSITE" id="PS51898"/>
    </source>
</evidence>
<dbReference type="Gene3D" id="1.10.150.130">
    <property type="match status" value="1"/>
</dbReference>
<keyword evidence="3 5" id="KW-0238">DNA-binding</keyword>
<dbReference type="CDD" id="cd00397">
    <property type="entry name" value="DNA_BRE_C"/>
    <property type="match status" value="1"/>
</dbReference>
<dbReference type="OrthoDB" id="102994at2"/>
<dbReference type="PROSITE" id="PS51898">
    <property type="entry name" value="TYR_RECOMBINASE"/>
    <property type="match status" value="1"/>
</dbReference>
<dbReference type="Proteomes" id="UP000009286">
    <property type="component" value="Chromosome"/>
</dbReference>
<dbReference type="PROSITE" id="PS51900">
    <property type="entry name" value="CB"/>
    <property type="match status" value="1"/>
</dbReference>
<dbReference type="SUPFAM" id="SSF56349">
    <property type="entry name" value="DNA breaking-rejoining enzymes"/>
    <property type="match status" value="1"/>
</dbReference>
<dbReference type="HOGENOM" id="CLU_045967_0_0_5"/>
<dbReference type="PANTHER" id="PTHR30349:SF41">
    <property type="entry name" value="INTEGRASE_RECOMBINASE PROTEIN MJ0367-RELATED"/>
    <property type="match status" value="1"/>
</dbReference>
<dbReference type="EMBL" id="CP002382">
    <property type="protein sequence ID" value="AEP10091.1"/>
    <property type="molecule type" value="Genomic_DNA"/>
</dbReference>
<evidence type="ECO:0000256" key="5">
    <source>
        <dbReference type="PROSITE-ProRule" id="PRU01248"/>
    </source>
</evidence>
<comment type="similarity">
    <text evidence="1">Belongs to the 'phage' integrase family.</text>
</comment>
<dbReference type="PANTHER" id="PTHR30349">
    <property type="entry name" value="PHAGE INTEGRASE-RELATED"/>
    <property type="match status" value="1"/>
</dbReference>
<dbReference type="InterPro" id="IPR044068">
    <property type="entry name" value="CB"/>
</dbReference>
<dbReference type="Gene3D" id="1.10.443.10">
    <property type="entry name" value="Intergrase catalytic core"/>
    <property type="match status" value="1"/>
</dbReference>
<reference evidence="8 9" key="1">
    <citation type="journal article" date="2011" name="BMC Genomics">
        <title>Genomic insights into an obligate epibiotic bacterial predator: Micavibrio aeruginosavorus ARL-13.</title>
        <authorList>
            <person name="Wang Z."/>
            <person name="Kadouri D."/>
            <person name="Wu M."/>
        </authorList>
    </citation>
    <scope>NUCLEOTIDE SEQUENCE [LARGE SCALE GENOMIC DNA]</scope>
    <source>
        <strain evidence="8 9">ARL-13</strain>
    </source>
</reference>
<keyword evidence="2" id="KW-0229">DNA integration</keyword>
<dbReference type="InterPro" id="IPR013762">
    <property type="entry name" value="Integrase-like_cat_sf"/>
</dbReference>
<dbReference type="RefSeq" id="WP_014103314.1">
    <property type="nucleotide sequence ID" value="NC_016026.1"/>
</dbReference>
<dbReference type="InterPro" id="IPR050090">
    <property type="entry name" value="Tyrosine_recombinase_XerCD"/>
</dbReference>
<evidence type="ECO:0000256" key="3">
    <source>
        <dbReference type="ARBA" id="ARBA00023125"/>
    </source>
</evidence>
<keyword evidence="4" id="KW-0233">DNA recombination</keyword>
<dbReference type="InterPro" id="IPR011010">
    <property type="entry name" value="DNA_brk_join_enz"/>
</dbReference>
<protein>
    <submittedName>
        <fullName evidence="8">Phage integrase family protein</fullName>
    </submittedName>
</protein>
<evidence type="ECO:0000313" key="9">
    <source>
        <dbReference type="Proteomes" id="UP000009286"/>
    </source>
</evidence>
<accession>G2KSU6</accession>
<evidence type="ECO:0000256" key="2">
    <source>
        <dbReference type="ARBA" id="ARBA00022908"/>
    </source>
</evidence>
<name>G2KSU6_MICAA</name>
<dbReference type="InterPro" id="IPR010998">
    <property type="entry name" value="Integrase_recombinase_N"/>
</dbReference>
<organism evidence="8 9">
    <name type="scientific">Micavibrio aeruginosavorus (strain ARL-13)</name>
    <dbReference type="NCBI Taxonomy" id="856793"/>
    <lineage>
        <taxon>Bacteria</taxon>
        <taxon>Pseudomonadati</taxon>
        <taxon>Bdellovibrionota</taxon>
        <taxon>Bdellovibrionia</taxon>
        <taxon>Bdellovibrionales</taxon>
        <taxon>Pseudobdellovibrionaceae</taxon>
        <taxon>Micavibrio</taxon>
    </lineage>
</organism>
<evidence type="ECO:0000256" key="1">
    <source>
        <dbReference type="ARBA" id="ARBA00008857"/>
    </source>
</evidence>
<dbReference type="STRING" id="856793.MICA_1779"/>
<dbReference type="eggNOG" id="COG0582">
    <property type="taxonomic scope" value="Bacteria"/>
</dbReference>
<dbReference type="Pfam" id="PF00589">
    <property type="entry name" value="Phage_integrase"/>
    <property type="match status" value="1"/>
</dbReference>
<dbReference type="GO" id="GO:0003677">
    <property type="term" value="F:DNA binding"/>
    <property type="evidence" value="ECO:0007669"/>
    <property type="project" value="UniProtKB-UniRule"/>
</dbReference>